<dbReference type="GeneID" id="18828084"/>
<dbReference type="InParanoid" id="K5VHS1"/>
<dbReference type="OrthoDB" id="2755069at2759"/>
<feature type="compositionally biased region" description="Low complexity" evidence="1">
    <location>
        <begin position="80"/>
        <end position="99"/>
    </location>
</feature>
<dbReference type="KEGG" id="abp:AGABI1DRAFT133894"/>
<organism evidence="2 3">
    <name type="scientific">Agaricus bisporus var. burnettii (strain JB137-S8 / ATCC MYA-4627 / FGSC 10392)</name>
    <name type="common">White button mushroom</name>
    <dbReference type="NCBI Taxonomy" id="597362"/>
    <lineage>
        <taxon>Eukaryota</taxon>
        <taxon>Fungi</taxon>
        <taxon>Dikarya</taxon>
        <taxon>Basidiomycota</taxon>
        <taxon>Agaricomycotina</taxon>
        <taxon>Agaricomycetes</taxon>
        <taxon>Agaricomycetidae</taxon>
        <taxon>Agaricales</taxon>
        <taxon>Agaricineae</taxon>
        <taxon>Agaricaceae</taxon>
        <taxon>Agaricus</taxon>
    </lineage>
</organism>
<feature type="compositionally biased region" description="Basic residues" evidence="1">
    <location>
        <begin position="393"/>
        <end position="429"/>
    </location>
</feature>
<protein>
    <submittedName>
        <fullName evidence="2">Uncharacterized protein</fullName>
    </submittedName>
</protein>
<reference evidence="3" key="1">
    <citation type="journal article" date="2012" name="Proc. Natl. Acad. Sci. U.S.A.">
        <title>Genome sequence of the button mushroom Agaricus bisporus reveals mechanisms governing adaptation to a humic-rich ecological niche.</title>
        <authorList>
            <person name="Morin E."/>
            <person name="Kohler A."/>
            <person name="Baker A.R."/>
            <person name="Foulongne-Oriol M."/>
            <person name="Lombard V."/>
            <person name="Nagy L.G."/>
            <person name="Ohm R.A."/>
            <person name="Patyshakuliyeva A."/>
            <person name="Brun A."/>
            <person name="Aerts A.L."/>
            <person name="Bailey A.M."/>
            <person name="Billette C."/>
            <person name="Coutinho P.M."/>
            <person name="Deakin G."/>
            <person name="Doddapaneni H."/>
            <person name="Floudas D."/>
            <person name="Grimwood J."/>
            <person name="Hilden K."/>
            <person name="Kuees U."/>
            <person name="LaButti K.M."/>
            <person name="Lapidus A."/>
            <person name="Lindquist E.A."/>
            <person name="Lucas S.M."/>
            <person name="Murat C."/>
            <person name="Riley R.W."/>
            <person name="Salamov A.A."/>
            <person name="Schmutz J."/>
            <person name="Subramanian V."/>
            <person name="Woesten H.A.B."/>
            <person name="Xu J."/>
            <person name="Eastwood D.C."/>
            <person name="Foster G.D."/>
            <person name="Sonnenberg A.S."/>
            <person name="Cullen D."/>
            <person name="de Vries R.P."/>
            <person name="Lundell T."/>
            <person name="Hibbett D.S."/>
            <person name="Henrissat B."/>
            <person name="Burton K.S."/>
            <person name="Kerrigan R.W."/>
            <person name="Challen M.P."/>
            <person name="Grigoriev I.V."/>
            <person name="Martin F."/>
        </authorList>
    </citation>
    <scope>NUCLEOTIDE SEQUENCE [LARGE SCALE GENOMIC DNA]</scope>
    <source>
        <strain evidence="3">JB137-S8 / ATCC MYA-4627 / FGSC 10392</strain>
    </source>
</reference>
<dbReference type="EMBL" id="JH971871">
    <property type="protein sequence ID" value="EKM73904.1"/>
    <property type="molecule type" value="Genomic_DNA"/>
</dbReference>
<feature type="region of interest" description="Disordered" evidence="1">
    <location>
        <begin position="78"/>
        <end position="166"/>
    </location>
</feature>
<dbReference type="HOGENOM" id="CLU_606863_0_0_1"/>
<evidence type="ECO:0000313" key="3">
    <source>
        <dbReference type="Proteomes" id="UP000008493"/>
    </source>
</evidence>
<dbReference type="Proteomes" id="UP000008493">
    <property type="component" value="Unassembled WGS sequence"/>
</dbReference>
<feature type="compositionally biased region" description="Basic and acidic residues" evidence="1">
    <location>
        <begin position="381"/>
        <end position="392"/>
    </location>
</feature>
<feature type="compositionally biased region" description="Basic and acidic residues" evidence="1">
    <location>
        <begin position="299"/>
        <end position="324"/>
    </location>
</feature>
<gene>
    <name evidence="2" type="ORF">AGABI1DRAFT_133894</name>
</gene>
<sequence length="451" mass="49117">MAGPVAPIVAPIAASAPAVTAGPVAPIVAPIAASVPAVTAGPVAPIVAPIASPVVSTTIPPPATFMNTGSSPDECIVPVTSGIISGTSTNTSGASATGSQEKQKRSLNNKEGKKNKDKNKNRASSTNEDELSVLREQVRQLIAERDKQKADAAHQSGPASDAQFDKPDTEAGLLAKMKLTDNKYLYNQIRSIATSLCEQGSIDCMIDWRRQPHDRLSKVASQKLAKRVPYLQKFTHNWAAYDILKTVLRNKRGYKRKMEKKHGIVDSCPAVGAARTPEAESQGSGMRGLDEDDVNDMDIGDRTARDESERNGRKTYSKEAHPENDDNDTDMNGDLDGSSDDDLDSDLISDLDEGSDSASEGEDSSDGDSRNDDSDSSIDEVDARRQRHVQEKRTKHARKTERYKAHVSKKSKSKSQSKPKSRSKKRRRLSLTSDDERVIEVRRLKKKSRQS</sequence>
<feature type="compositionally biased region" description="Acidic residues" evidence="1">
    <location>
        <begin position="325"/>
        <end position="366"/>
    </location>
</feature>
<dbReference type="RefSeq" id="XP_007335457.1">
    <property type="nucleotide sequence ID" value="XM_007335395.1"/>
</dbReference>
<feature type="region of interest" description="Disordered" evidence="1">
    <location>
        <begin position="269"/>
        <end position="451"/>
    </location>
</feature>
<dbReference type="AlphaFoldDB" id="K5VHS1"/>
<feature type="compositionally biased region" description="Basic and acidic residues" evidence="1">
    <location>
        <begin position="101"/>
        <end position="120"/>
    </location>
</feature>
<evidence type="ECO:0000313" key="2">
    <source>
        <dbReference type="EMBL" id="EKM73904.1"/>
    </source>
</evidence>
<evidence type="ECO:0000256" key="1">
    <source>
        <dbReference type="SAM" id="MobiDB-lite"/>
    </source>
</evidence>
<proteinExistence type="predicted"/>
<name>K5VHS1_AGABU</name>
<feature type="compositionally biased region" description="Basic and acidic residues" evidence="1">
    <location>
        <begin position="132"/>
        <end position="152"/>
    </location>
</feature>
<accession>K5VHS1</accession>
<keyword evidence="3" id="KW-1185">Reference proteome</keyword>